<dbReference type="InterPro" id="IPR001387">
    <property type="entry name" value="Cro/C1-type_HTH"/>
</dbReference>
<organism evidence="2 3">
    <name type="scientific">Paracoccus aurantius</name>
    <dbReference type="NCBI Taxonomy" id="3073814"/>
    <lineage>
        <taxon>Bacteria</taxon>
        <taxon>Pseudomonadati</taxon>
        <taxon>Pseudomonadota</taxon>
        <taxon>Alphaproteobacteria</taxon>
        <taxon>Rhodobacterales</taxon>
        <taxon>Paracoccaceae</taxon>
        <taxon>Paracoccus</taxon>
    </lineage>
</organism>
<name>A0ABU2HVP4_9RHOB</name>
<dbReference type="PROSITE" id="PS50943">
    <property type="entry name" value="HTH_CROC1"/>
    <property type="match status" value="1"/>
</dbReference>
<dbReference type="Proteomes" id="UP001269144">
    <property type="component" value="Unassembled WGS sequence"/>
</dbReference>
<gene>
    <name evidence="2" type="ORF">RGQ15_13705</name>
</gene>
<evidence type="ECO:0000313" key="2">
    <source>
        <dbReference type="EMBL" id="MDS9468620.1"/>
    </source>
</evidence>
<keyword evidence="3" id="KW-1185">Reference proteome</keyword>
<dbReference type="Pfam" id="PF01381">
    <property type="entry name" value="HTH_3"/>
    <property type="match status" value="1"/>
</dbReference>
<dbReference type="RefSeq" id="WP_311160872.1">
    <property type="nucleotide sequence ID" value="NZ_JAVQLW010000001.1"/>
</dbReference>
<sequence length="97" mass="10553">MRELSRQAGTGPNYVQQMIKDRKEPGADRLARLLDVLGTEHALFILTGVQASPEDLELLALLNTIPDHVKTQIRPLLTAMQASESEAKQGASDSATN</sequence>
<dbReference type="EMBL" id="JAVQLW010000001">
    <property type="protein sequence ID" value="MDS9468620.1"/>
    <property type="molecule type" value="Genomic_DNA"/>
</dbReference>
<dbReference type="CDD" id="cd00093">
    <property type="entry name" value="HTH_XRE"/>
    <property type="match status" value="1"/>
</dbReference>
<evidence type="ECO:0000313" key="3">
    <source>
        <dbReference type="Proteomes" id="UP001269144"/>
    </source>
</evidence>
<feature type="domain" description="HTH cro/C1-type" evidence="1">
    <location>
        <begin position="1"/>
        <end position="44"/>
    </location>
</feature>
<evidence type="ECO:0000259" key="1">
    <source>
        <dbReference type="PROSITE" id="PS50943"/>
    </source>
</evidence>
<comment type="caution">
    <text evidence="2">The sequence shown here is derived from an EMBL/GenBank/DDBJ whole genome shotgun (WGS) entry which is preliminary data.</text>
</comment>
<accession>A0ABU2HVP4</accession>
<protein>
    <submittedName>
        <fullName evidence="2">Helix-turn-helix transcriptional regulator</fullName>
    </submittedName>
</protein>
<reference evidence="3" key="1">
    <citation type="submission" date="2023-07" db="EMBL/GenBank/DDBJ databases">
        <title>Paracoccus sp. MBLB3053 whole genome sequence.</title>
        <authorList>
            <person name="Hwang C.Y."/>
            <person name="Cho E.-S."/>
            <person name="Seo M.-J."/>
        </authorList>
    </citation>
    <scope>NUCLEOTIDE SEQUENCE [LARGE SCALE GENOMIC DNA]</scope>
    <source>
        <strain evidence="3">MBLB3053</strain>
    </source>
</reference>
<proteinExistence type="predicted"/>